<dbReference type="EMBL" id="SJZJ01000009">
    <property type="protein sequence ID" value="TCJ28978.1"/>
    <property type="molecule type" value="Genomic_DNA"/>
</dbReference>
<protein>
    <submittedName>
        <fullName evidence="6">Nucleoside deaminase</fullName>
    </submittedName>
</protein>
<dbReference type="RefSeq" id="WP_131582706.1">
    <property type="nucleotide sequence ID" value="NZ_SJZJ01000009.1"/>
</dbReference>
<evidence type="ECO:0000256" key="3">
    <source>
        <dbReference type="ARBA" id="ARBA00022801"/>
    </source>
</evidence>
<evidence type="ECO:0000256" key="4">
    <source>
        <dbReference type="ARBA" id="ARBA00022833"/>
    </source>
</evidence>
<dbReference type="Pfam" id="PF00383">
    <property type="entry name" value="dCMP_cyt_deam_1"/>
    <property type="match status" value="1"/>
</dbReference>
<dbReference type="OrthoDB" id="9802676at2"/>
<proteinExistence type="inferred from homology"/>
<dbReference type="FunFam" id="3.40.140.10:FF:000011">
    <property type="entry name" value="tRNA-specific adenosine deaminase"/>
    <property type="match status" value="1"/>
</dbReference>
<evidence type="ECO:0000256" key="1">
    <source>
        <dbReference type="ARBA" id="ARBA00006576"/>
    </source>
</evidence>
<gene>
    <name evidence="6" type="ORF">EPD65_07390</name>
</gene>
<evidence type="ECO:0000259" key="5">
    <source>
        <dbReference type="PROSITE" id="PS51747"/>
    </source>
</evidence>
<keyword evidence="2" id="KW-0479">Metal-binding</keyword>
<dbReference type="SUPFAM" id="SSF53927">
    <property type="entry name" value="Cytidine deaminase-like"/>
    <property type="match status" value="1"/>
</dbReference>
<dbReference type="AlphaFoldDB" id="A0A4R1CFZ5"/>
<feature type="domain" description="CMP/dCMP-type deaminase" evidence="5">
    <location>
        <begin position="1"/>
        <end position="138"/>
    </location>
</feature>
<dbReference type="InterPro" id="IPR002125">
    <property type="entry name" value="CMP_dCMP_dom"/>
</dbReference>
<comment type="similarity">
    <text evidence="1">Belongs to the cytidine and deoxycytidylate deaminase family.</text>
</comment>
<keyword evidence="7" id="KW-1185">Reference proteome</keyword>
<dbReference type="CDD" id="cd01285">
    <property type="entry name" value="nucleoside_deaminase"/>
    <property type="match status" value="1"/>
</dbReference>
<dbReference type="GO" id="GO:0046872">
    <property type="term" value="F:metal ion binding"/>
    <property type="evidence" value="ECO:0007669"/>
    <property type="project" value="UniProtKB-KW"/>
</dbReference>
<dbReference type="GO" id="GO:0047974">
    <property type="term" value="F:guanosine deaminase activity"/>
    <property type="evidence" value="ECO:0007669"/>
    <property type="project" value="TreeGrafter"/>
</dbReference>
<dbReference type="PANTHER" id="PTHR11079:SF161">
    <property type="entry name" value="CMP_DCMP-TYPE DEAMINASE DOMAIN-CONTAINING PROTEIN"/>
    <property type="match status" value="1"/>
</dbReference>
<dbReference type="InterPro" id="IPR016193">
    <property type="entry name" value="Cytidine_deaminase-like"/>
</dbReference>
<dbReference type="Gene3D" id="3.40.140.10">
    <property type="entry name" value="Cytidine Deaminase, domain 2"/>
    <property type="match status" value="1"/>
</dbReference>
<dbReference type="PROSITE" id="PS51747">
    <property type="entry name" value="CYT_DCMP_DEAMINASES_2"/>
    <property type="match status" value="1"/>
</dbReference>
<dbReference type="GO" id="GO:0006152">
    <property type="term" value="P:purine nucleoside catabolic process"/>
    <property type="evidence" value="ECO:0007669"/>
    <property type="project" value="TreeGrafter"/>
</dbReference>
<accession>A0A4R1CFZ5</accession>
<reference evidence="6 7" key="1">
    <citation type="submission" date="2019-03" db="EMBL/GenBank/DDBJ databases">
        <authorList>
            <person name="Kim M.K.M."/>
        </authorList>
    </citation>
    <scope>NUCLEOTIDE SEQUENCE [LARGE SCALE GENOMIC DNA]</scope>
    <source>
        <strain evidence="6 7">18JY15-6</strain>
    </source>
</reference>
<keyword evidence="4" id="KW-0862">Zinc</keyword>
<keyword evidence="3" id="KW-0378">Hydrolase</keyword>
<evidence type="ECO:0000313" key="7">
    <source>
        <dbReference type="Proteomes" id="UP000295453"/>
    </source>
</evidence>
<dbReference type="Proteomes" id="UP000295453">
    <property type="component" value="Unassembled WGS sequence"/>
</dbReference>
<organism evidence="6 7">
    <name type="scientific">Nocardioides jejuensis</name>
    <dbReference type="NCBI Taxonomy" id="2502782"/>
    <lineage>
        <taxon>Bacteria</taxon>
        <taxon>Bacillati</taxon>
        <taxon>Actinomycetota</taxon>
        <taxon>Actinomycetes</taxon>
        <taxon>Propionibacteriales</taxon>
        <taxon>Nocardioidaceae</taxon>
        <taxon>Nocardioides</taxon>
    </lineage>
</organism>
<comment type="caution">
    <text evidence="6">The sequence shown here is derived from an EMBL/GenBank/DDBJ whole genome shotgun (WGS) entry which is preliminary data.</text>
</comment>
<evidence type="ECO:0000256" key="2">
    <source>
        <dbReference type="ARBA" id="ARBA00022723"/>
    </source>
</evidence>
<sequence>MDDLHWLERAVALACDNVADSGGPFGAVLVRGADLIATGTNRVTADADPTAHAEVVALRRAGQVLGTHDLAGLTLYASCEPCPMCLGAALWARVDRVVFAADRDDAAHAGFDDRRFRELLTGERSDWPADIAHRRTPDAAAPFTAWLERADRTRY</sequence>
<evidence type="ECO:0000313" key="6">
    <source>
        <dbReference type="EMBL" id="TCJ28978.1"/>
    </source>
</evidence>
<name>A0A4R1CFZ5_9ACTN</name>
<dbReference type="PANTHER" id="PTHR11079">
    <property type="entry name" value="CYTOSINE DEAMINASE FAMILY MEMBER"/>
    <property type="match status" value="1"/>
</dbReference>